<evidence type="ECO:0000256" key="1">
    <source>
        <dbReference type="SAM" id="MobiDB-lite"/>
    </source>
</evidence>
<dbReference type="Proteomes" id="UP001345219">
    <property type="component" value="Chromosome 22"/>
</dbReference>
<feature type="region of interest" description="Disordered" evidence="1">
    <location>
        <begin position="12"/>
        <end position="76"/>
    </location>
</feature>
<dbReference type="EMBL" id="JAXIOK010000004">
    <property type="protein sequence ID" value="KAK4773654.1"/>
    <property type="molecule type" value="Genomic_DNA"/>
</dbReference>
<name>A0AAN7KY89_9MYRT</name>
<dbReference type="AlphaFoldDB" id="A0AAN7KY89"/>
<accession>A0AAN7KY89</accession>
<proteinExistence type="predicted"/>
<sequence>MPANTITAALIPSFAPPLNPPEELPESAFGSEMTLPPLGMDGAGEGTDNVGVERGGREGDAAGEGPEAALEGGGAGGDEVGLRGVLAGYGVGDAFGEEGNCGGGASAAGPGDGAGKM</sequence>
<gene>
    <name evidence="2" type="ORF">SAY87_028673</name>
</gene>
<evidence type="ECO:0000313" key="2">
    <source>
        <dbReference type="EMBL" id="KAK4773654.1"/>
    </source>
</evidence>
<organism evidence="2 3">
    <name type="scientific">Trapa incisa</name>
    <dbReference type="NCBI Taxonomy" id="236973"/>
    <lineage>
        <taxon>Eukaryota</taxon>
        <taxon>Viridiplantae</taxon>
        <taxon>Streptophyta</taxon>
        <taxon>Embryophyta</taxon>
        <taxon>Tracheophyta</taxon>
        <taxon>Spermatophyta</taxon>
        <taxon>Magnoliopsida</taxon>
        <taxon>eudicotyledons</taxon>
        <taxon>Gunneridae</taxon>
        <taxon>Pentapetalae</taxon>
        <taxon>rosids</taxon>
        <taxon>malvids</taxon>
        <taxon>Myrtales</taxon>
        <taxon>Lythraceae</taxon>
        <taxon>Trapa</taxon>
    </lineage>
</organism>
<reference evidence="2 3" key="1">
    <citation type="journal article" date="2023" name="Hortic Res">
        <title>Pangenome of water caltrop reveals structural variations and asymmetric subgenome divergence after allopolyploidization.</title>
        <authorList>
            <person name="Zhang X."/>
            <person name="Chen Y."/>
            <person name="Wang L."/>
            <person name="Yuan Y."/>
            <person name="Fang M."/>
            <person name="Shi L."/>
            <person name="Lu R."/>
            <person name="Comes H.P."/>
            <person name="Ma Y."/>
            <person name="Chen Y."/>
            <person name="Huang G."/>
            <person name="Zhou Y."/>
            <person name="Zheng Z."/>
            <person name="Qiu Y."/>
        </authorList>
    </citation>
    <scope>NUCLEOTIDE SEQUENCE [LARGE SCALE GENOMIC DNA]</scope>
    <source>
        <tissue evidence="2">Roots</tissue>
    </source>
</reference>
<keyword evidence="3" id="KW-1185">Reference proteome</keyword>
<evidence type="ECO:0000313" key="3">
    <source>
        <dbReference type="Proteomes" id="UP001345219"/>
    </source>
</evidence>
<comment type="caution">
    <text evidence="2">The sequence shown here is derived from an EMBL/GenBank/DDBJ whole genome shotgun (WGS) entry which is preliminary data.</text>
</comment>
<protein>
    <submittedName>
        <fullName evidence="2">Uncharacterized protein</fullName>
    </submittedName>
</protein>